<evidence type="ECO:0000256" key="1">
    <source>
        <dbReference type="ARBA" id="ARBA00004651"/>
    </source>
</evidence>
<dbReference type="Proteomes" id="UP001602245">
    <property type="component" value="Unassembled WGS sequence"/>
</dbReference>
<feature type="transmembrane region" description="Helical" evidence="7">
    <location>
        <begin position="497"/>
        <end position="516"/>
    </location>
</feature>
<evidence type="ECO:0000313" key="10">
    <source>
        <dbReference type="EMBL" id="MFF5292755.1"/>
    </source>
</evidence>
<evidence type="ECO:0000256" key="7">
    <source>
        <dbReference type="SAM" id="Phobius"/>
    </source>
</evidence>
<dbReference type="Pfam" id="PF02687">
    <property type="entry name" value="FtsX"/>
    <property type="match status" value="2"/>
</dbReference>
<accession>A0ABW6WK04</accession>
<dbReference type="InterPro" id="IPR025857">
    <property type="entry name" value="MacB_PCD"/>
</dbReference>
<gene>
    <name evidence="10" type="ORF">ACFY35_25210</name>
</gene>
<evidence type="ECO:0000259" key="9">
    <source>
        <dbReference type="Pfam" id="PF12704"/>
    </source>
</evidence>
<feature type="domain" description="MacB-like periplasmic core" evidence="9">
    <location>
        <begin position="45"/>
        <end position="191"/>
    </location>
</feature>
<evidence type="ECO:0000256" key="5">
    <source>
        <dbReference type="ARBA" id="ARBA00023136"/>
    </source>
</evidence>
<sequence length="620" mass="62336">MSEVVLRTRKARGEWVMGRSLLVLRLAWRDLRRRPVEAILALLVMAAATTTLAIGLALHGVTDHPYEQTRSQTAGPDAVAGFLSEGGAPPTTADVDAVTRLPGVTAHGAPMPLAHTTLSMAGRTATVQALGRAPDGDPVDRPLLTSGSWIGAGSVVLERAFADAIGARVGDQVSLGGQSFRVGGTAVSAALPAYPSSLCHLLCFAGVAPGPHAFDLGLVWLTPADLAKVHDRTTPAVVYLIDLRLSDPSSAPAFAAAHGTLPGPGASGPFVLSWQQIRDADAGVTRSAQAALQVGAVLLALLAVAGLAVLAGRRTLEQTRRVGLLKAVGGTPALIALVLLVEHVALALLAAGAGLGLGRVLAGRFTGPGAGLLGSPGPVSLTGATVAVVFTAALLVALAATLLPALRSARSATITALEAPARTPRRDGRLIALSAGLPVPLLLGLRLIGRRPGRAVLSVLSTAVTVTGLVAILTSATVAGRDTGGLHNLRTERLTQVTATITVMLLVLAAVNIVFLTSATVADARHTSAVARAFGATPSQVAGGLSAAQVVPAGLGALVGAPAGLIVYRLVTRTSLTMPSPAGLAAVLVGVVLAVVVCTAIPAGIGARRPVADVLSADTA</sequence>
<evidence type="ECO:0000256" key="3">
    <source>
        <dbReference type="ARBA" id="ARBA00022692"/>
    </source>
</evidence>
<reference evidence="10 11" key="1">
    <citation type="submission" date="2024-10" db="EMBL/GenBank/DDBJ databases">
        <title>The Natural Products Discovery Center: Release of the First 8490 Sequenced Strains for Exploring Actinobacteria Biosynthetic Diversity.</title>
        <authorList>
            <person name="Kalkreuter E."/>
            <person name="Kautsar S.A."/>
            <person name="Yang D."/>
            <person name="Bader C.D."/>
            <person name="Teijaro C.N."/>
            <person name="Fluegel L."/>
            <person name="Davis C.M."/>
            <person name="Simpson J.R."/>
            <person name="Lauterbach L."/>
            <person name="Steele A.D."/>
            <person name="Gui C."/>
            <person name="Meng S."/>
            <person name="Li G."/>
            <person name="Viehrig K."/>
            <person name="Ye F."/>
            <person name="Su P."/>
            <person name="Kiefer A.F."/>
            <person name="Nichols A."/>
            <person name="Cepeda A.J."/>
            <person name="Yan W."/>
            <person name="Fan B."/>
            <person name="Jiang Y."/>
            <person name="Adhikari A."/>
            <person name="Zheng C.-J."/>
            <person name="Schuster L."/>
            <person name="Cowan T.M."/>
            <person name="Smanski M.J."/>
            <person name="Chevrette M.G."/>
            <person name="De Carvalho L.P.S."/>
            <person name="Shen B."/>
        </authorList>
    </citation>
    <scope>NUCLEOTIDE SEQUENCE [LARGE SCALE GENOMIC DNA]</scope>
    <source>
        <strain evidence="10 11">NPDC000087</strain>
    </source>
</reference>
<name>A0ABW6WK04_9ACTN</name>
<feature type="transmembrane region" description="Helical" evidence="7">
    <location>
        <begin position="455"/>
        <end position="476"/>
    </location>
</feature>
<feature type="transmembrane region" description="Helical" evidence="7">
    <location>
        <begin position="550"/>
        <end position="571"/>
    </location>
</feature>
<keyword evidence="2" id="KW-1003">Cell membrane</keyword>
<evidence type="ECO:0000313" key="11">
    <source>
        <dbReference type="Proteomes" id="UP001602245"/>
    </source>
</evidence>
<dbReference type="RefSeq" id="WP_020515936.1">
    <property type="nucleotide sequence ID" value="NZ_JBIAZU010000004.1"/>
</dbReference>
<keyword evidence="11" id="KW-1185">Reference proteome</keyword>
<comment type="similarity">
    <text evidence="6">Belongs to the ABC-4 integral membrane protein family.</text>
</comment>
<proteinExistence type="inferred from homology"/>
<feature type="transmembrane region" description="Helical" evidence="7">
    <location>
        <begin position="583"/>
        <end position="605"/>
    </location>
</feature>
<keyword evidence="4 7" id="KW-1133">Transmembrane helix</keyword>
<feature type="domain" description="ABC3 transporter permease C-terminal" evidence="8">
    <location>
        <begin position="500"/>
        <end position="603"/>
    </location>
</feature>
<dbReference type="InterPro" id="IPR050250">
    <property type="entry name" value="Macrolide_Exporter_MacB"/>
</dbReference>
<dbReference type="InterPro" id="IPR003838">
    <property type="entry name" value="ABC3_permease_C"/>
</dbReference>
<feature type="transmembrane region" description="Helical" evidence="7">
    <location>
        <begin position="38"/>
        <end position="61"/>
    </location>
</feature>
<feature type="transmembrane region" description="Helical" evidence="7">
    <location>
        <begin position="333"/>
        <end position="361"/>
    </location>
</feature>
<evidence type="ECO:0000256" key="6">
    <source>
        <dbReference type="ARBA" id="ARBA00038076"/>
    </source>
</evidence>
<comment type="subcellular location">
    <subcellularLocation>
        <location evidence="1">Cell membrane</location>
        <topology evidence="1">Multi-pass membrane protein</topology>
    </subcellularLocation>
</comment>
<feature type="domain" description="ABC3 transporter permease C-terminal" evidence="8">
    <location>
        <begin position="296"/>
        <end position="410"/>
    </location>
</feature>
<evidence type="ECO:0000256" key="4">
    <source>
        <dbReference type="ARBA" id="ARBA00022989"/>
    </source>
</evidence>
<dbReference type="Pfam" id="PF12704">
    <property type="entry name" value="MacB_PCD"/>
    <property type="match status" value="1"/>
</dbReference>
<comment type="caution">
    <text evidence="10">The sequence shown here is derived from an EMBL/GenBank/DDBJ whole genome shotgun (WGS) entry which is preliminary data.</text>
</comment>
<dbReference type="PANTHER" id="PTHR30572">
    <property type="entry name" value="MEMBRANE COMPONENT OF TRANSPORTER-RELATED"/>
    <property type="match status" value="1"/>
</dbReference>
<feature type="transmembrane region" description="Helical" evidence="7">
    <location>
        <begin position="381"/>
        <end position="403"/>
    </location>
</feature>
<dbReference type="EMBL" id="JBIAZU010000004">
    <property type="protein sequence ID" value="MFF5292755.1"/>
    <property type="molecule type" value="Genomic_DNA"/>
</dbReference>
<dbReference type="PANTHER" id="PTHR30572:SF4">
    <property type="entry name" value="ABC TRANSPORTER PERMEASE YTRF"/>
    <property type="match status" value="1"/>
</dbReference>
<feature type="transmembrane region" description="Helical" evidence="7">
    <location>
        <begin position="290"/>
        <end position="312"/>
    </location>
</feature>
<evidence type="ECO:0000259" key="8">
    <source>
        <dbReference type="Pfam" id="PF02687"/>
    </source>
</evidence>
<keyword evidence="5 7" id="KW-0472">Membrane</keyword>
<protein>
    <submittedName>
        <fullName evidence="10">FtsX-like permease family protein</fullName>
    </submittedName>
</protein>
<evidence type="ECO:0000256" key="2">
    <source>
        <dbReference type="ARBA" id="ARBA00022475"/>
    </source>
</evidence>
<keyword evidence="3 7" id="KW-0812">Transmembrane</keyword>
<organism evidence="10 11">
    <name type="scientific">Paractinoplanes globisporus</name>
    <dbReference type="NCBI Taxonomy" id="113565"/>
    <lineage>
        <taxon>Bacteria</taxon>
        <taxon>Bacillati</taxon>
        <taxon>Actinomycetota</taxon>
        <taxon>Actinomycetes</taxon>
        <taxon>Micromonosporales</taxon>
        <taxon>Micromonosporaceae</taxon>
        <taxon>Paractinoplanes</taxon>
    </lineage>
</organism>